<gene>
    <name evidence="3" type="primary">ftsA</name>
    <name evidence="3" type="ORF">BEH84_05610</name>
</gene>
<sequence>MDREEAGKKELPKEAVFALDIGTRSIIGMLGFVEKDKLRITAVERAEHSKRAMVDGQIEDIREVARLAGQVKEALEEKSGYRLDHVFVAAAGRALKTETASFEMEFPGTERISEEIISRLEAGAVSEAQKNFLERENDRDKQFFLVGYTVSQYYLDGYLISSLVDHKGKKIKADIVATFLPGEVVESLYSAMNQAGMEVAGLTLEPIAAINVAIPEKLRLLNLVMVDIGAGTSDIAVCRDGKVVGYTMATLAGDEITESIMKKCLVDFDTAEMIKIQLGDKKEVVFTDILGFEHRVPTEQLLETLEDAVSRLGREIADRILEVNGGAPSAVFLAGGGSRMNGLMEQITGSLGLDAARASVAGRYFSIHAFSDICNIEDPEYATPLGIAVSAGLNLINDSFSVILNGKQAKLFSNGTLHISDLLMMNGYTYGDLMGRSGKSIVVTVDGVRRIFYGTPAEPAVLKLNGEEAKISDLVHAGDDILFIPAVNGTDARATAADIYDETGSGPEHSPIMINGEYAGMDRVLNYGDEIITVNAGKKETPAEAAAAEAPAAETVPEEEEQPLIPEPEQTIQFQLNGKNIRLPGKTDGTPYYLMDMLQYSGLDMDNITAPVVLEVNGVSASFQRILKENDIIAIYEEKSNRP</sequence>
<keyword evidence="3" id="KW-0132">Cell division</keyword>
<dbReference type="RefSeq" id="WP_069159168.1">
    <property type="nucleotide sequence ID" value="NZ_DBFYTC010000235.1"/>
</dbReference>
<organism evidence="3 4">
    <name type="scientific">Eisenbergiella tayi</name>
    <dbReference type="NCBI Taxonomy" id="1432052"/>
    <lineage>
        <taxon>Bacteria</taxon>
        <taxon>Bacillati</taxon>
        <taxon>Bacillota</taxon>
        <taxon>Clostridia</taxon>
        <taxon>Lachnospirales</taxon>
        <taxon>Lachnospiraceae</taxon>
        <taxon>Eisenbergiella</taxon>
    </lineage>
</organism>
<proteinExistence type="predicted"/>
<protein>
    <submittedName>
        <fullName evidence="3">Cell division protein FtsA</fullName>
    </submittedName>
</protein>
<dbReference type="GeneID" id="93301473"/>
<evidence type="ECO:0000313" key="4">
    <source>
        <dbReference type="Proteomes" id="UP000095003"/>
    </source>
</evidence>
<dbReference type="Proteomes" id="UP000095003">
    <property type="component" value="Unassembled WGS sequence"/>
</dbReference>
<dbReference type="AlphaFoldDB" id="A0A1E3AHS1"/>
<reference evidence="3 4" key="1">
    <citation type="submission" date="2016-07" db="EMBL/GenBank/DDBJ databases">
        <title>Characterization of isolates of Eisenbergiella tayi derived from blood cultures, using whole genome sequencing.</title>
        <authorList>
            <person name="Burdz T."/>
            <person name="Wiebe D."/>
            <person name="Huynh C."/>
            <person name="Bernard K."/>
        </authorList>
    </citation>
    <scope>NUCLEOTIDE SEQUENCE [LARGE SCALE GENOMIC DNA]</scope>
    <source>
        <strain evidence="3 4">NML 120489</strain>
    </source>
</reference>
<dbReference type="CDD" id="cd24004">
    <property type="entry name" value="ASKHA_NBD_PilM-like"/>
    <property type="match status" value="1"/>
</dbReference>
<dbReference type="GO" id="GO:0051301">
    <property type="term" value="P:cell division"/>
    <property type="evidence" value="ECO:0007669"/>
    <property type="project" value="UniProtKB-KW"/>
</dbReference>
<keyword evidence="3" id="KW-0131">Cell cycle</keyword>
<name>A0A1E3AHS1_9FIRM</name>
<dbReference type="Gene3D" id="3.30.420.40">
    <property type="match status" value="2"/>
</dbReference>
<dbReference type="PANTHER" id="PTHR32432">
    <property type="entry name" value="CELL DIVISION PROTEIN FTSA-RELATED"/>
    <property type="match status" value="1"/>
</dbReference>
<feature type="domain" description="SHS2" evidence="2">
    <location>
        <begin position="16"/>
        <end position="213"/>
    </location>
</feature>
<accession>A0A1E3AHS1</accession>
<comment type="caution">
    <text evidence="3">The sequence shown here is derived from an EMBL/GenBank/DDBJ whole genome shotgun (WGS) entry which is preliminary data.</text>
</comment>
<feature type="compositionally biased region" description="Low complexity" evidence="1">
    <location>
        <begin position="544"/>
        <end position="555"/>
    </location>
</feature>
<dbReference type="Pfam" id="PF14450">
    <property type="entry name" value="FtsA"/>
    <property type="match status" value="1"/>
</dbReference>
<dbReference type="EMBL" id="MCGI01000006">
    <property type="protein sequence ID" value="ODM08285.1"/>
    <property type="molecule type" value="Genomic_DNA"/>
</dbReference>
<dbReference type="InterPro" id="IPR043129">
    <property type="entry name" value="ATPase_NBD"/>
</dbReference>
<dbReference type="InterPro" id="IPR003494">
    <property type="entry name" value="SHS2_FtsA"/>
</dbReference>
<dbReference type="SUPFAM" id="SSF53067">
    <property type="entry name" value="Actin-like ATPase domain"/>
    <property type="match status" value="2"/>
</dbReference>
<evidence type="ECO:0000313" key="3">
    <source>
        <dbReference type="EMBL" id="ODM08285.1"/>
    </source>
</evidence>
<evidence type="ECO:0000256" key="1">
    <source>
        <dbReference type="SAM" id="MobiDB-lite"/>
    </source>
</evidence>
<dbReference type="PATRIC" id="fig|1432052.3.peg.6213"/>
<evidence type="ECO:0000259" key="2">
    <source>
        <dbReference type="SMART" id="SM00842"/>
    </source>
</evidence>
<dbReference type="PANTHER" id="PTHR32432:SF3">
    <property type="entry name" value="ETHANOLAMINE UTILIZATION PROTEIN EUTJ"/>
    <property type="match status" value="1"/>
</dbReference>
<dbReference type="SMART" id="SM00842">
    <property type="entry name" value="FtsA"/>
    <property type="match status" value="1"/>
</dbReference>
<dbReference type="InterPro" id="IPR050696">
    <property type="entry name" value="FtsA/MreB"/>
</dbReference>
<feature type="region of interest" description="Disordered" evidence="1">
    <location>
        <begin position="544"/>
        <end position="563"/>
    </location>
</feature>